<sequence>MKIAVLMLLTITTTLESPVKKEHSNNEISKELKNEKYNKSLTNLKKEESPQQSLKINEKYKGHLLALQKSSKTALANQIKSNTQIHSQHLKVSAHKVASLQNKKIDLFSESDISSVRISRSNAPSRHPSYEPRSFVSSEASVASYEPVSKASSQNISGELSDPVSSATSEPASGASSEHASAASSEPV</sequence>
<evidence type="ECO:0000313" key="4">
    <source>
        <dbReference type="EMBL" id="JAS32991.1"/>
    </source>
</evidence>
<dbReference type="AlphaFoldDB" id="A0A1B6DC77"/>
<feature type="compositionally biased region" description="Low complexity" evidence="1">
    <location>
        <begin position="169"/>
        <end position="188"/>
    </location>
</feature>
<feature type="chain" id="PRO_5008581154" evidence="2">
    <location>
        <begin position="17"/>
        <end position="188"/>
    </location>
</feature>
<dbReference type="EMBL" id="GEDC01014083">
    <property type="protein sequence ID" value="JAS23215.1"/>
    <property type="molecule type" value="Transcribed_RNA"/>
</dbReference>
<evidence type="ECO:0000256" key="2">
    <source>
        <dbReference type="SAM" id="SignalP"/>
    </source>
</evidence>
<feature type="non-terminal residue" evidence="3">
    <location>
        <position position="188"/>
    </location>
</feature>
<name>A0A1B6DC77_9HEMI</name>
<proteinExistence type="predicted"/>
<gene>
    <name evidence="3" type="ORF">g.7325</name>
    <name evidence="4" type="ORF">g.7327</name>
</gene>
<accession>A0A1B6DC77</accession>
<feature type="region of interest" description="Disordered" evidence="1">
    <location>
        <begin position="116"/>
        <end position="188"/>
    </location>
</feature>
<organism evidence="3">
    <name type="scientific">Clastoptera arizonana</name>
    <name type="common">Arizona spittle bug</name>
    <dbReference type="NCBI Taxonomy" id="38151"/>
    <lineage>
        <taxon>Eukaryota</taxon>
        <taxon>Metazoa</taxon>
        <taxon>Ecdysozoa</taxon>
        <taxon>Arthropoda</taxon>
        <taxon>Hexapoda</taxon>
        <taxon>Insecta</taxon>
        <taxon>Pterygota</taxon>
        <taxon>Neoptera</taxon>
        <taxon>Paraneoptera</taxon>
        <taxon>Hemiptera</taxon>
        <taxon>Auchenorrhyncha</taxon>
        <taxon>Cercopoidea</taxon>
        <taxon>Clastopteridae</taxon>
        <taxon>Clastoptera</taxon>
    </lineage>
</organism>
<dbReference type="EMBL" id="GEDC01004307">
    <property type="protein sequence ID" value="JAS32991.1"/>
    <property type="molecule type" value="Transcribed_RNA"/>
</dbReference>
<protein>
    <submittedName>
        <fullName evidence="3">Uncharacterized protein</fullName>
    </submittedName>
</protein>
<reference evidence="3" key="1">
    <citation type="submission" date="2015-12" db="EMBL/GenBank/DDBJ databases">
        <title>De novo transcriptome assembly of four potential Pierce s Disease insect vectors from Arizona vineyards.</title>
        <authorList>
            <person name="Tassone E.E."/>
        </authorList>
    </citation>
    <scope>NUCLEOTIDE SEQUENCE</scope>
</reference>
<evidence type="ECO:0000313" key="3">
    <source>
        <dbReference type="EMBL" id="JAS23215.1"/>
    </source>
</evidence>
<feature type="signal peptide" evidence="2">
    <location>
        <begin position="1"/>
        <end position="16"/>
    </location>
</feature>
<evidence type="ECO:0000256" key="1">
    <source>
        <dbReference type="SAM" id="MobiDB-lite"/>
    </source>
</evidence>
<feature type="compositionally biased region" description="Polar residues" evidence="1">
    <location>
        <begin position="150"/>
        <end position="168"/>
    </location>
</feature>
<keyword evidence="2" id="KW-0732">Signal</keyword>